<dbReference type="Pfam" id="PF13602">
    <property type="entry name" value="ADH_zinc_N_2"/>
    <property type="match status" value="1"/>
</dbReference>
<dbReference type="Gene3D" id="3.90.180.10">
    <property type="entry name" value="Medium-chain alcohol dehydrogenases, catalytic domain"/>
    <property type="match status" value="1"/>
</dbReference>
<protein>
    <recommendedName>
        <fullName evidence="2">BD-FAE-like domain-containing protein</fullName>
    </recommendedName>
</protein>
<dbReference type="Gene3D" id="3.40.50.1820">
    <property type="entry name" value="alpha/beta hydrolase"/>
    <property type="match status" value="1"/>
</dbReference>
<dbReference type="SUPFAM" id="SSF53474">
    <property type="entry name" value="alpha/beta-Hydrolases"/>
    <property type="match status" value="1"/>
</dbReference>
<reference evidence="3 4" key="1">
    <citation type="submission" date="2024-02" db="EMBL/GenBank/DDBJ databases">
        <title>First draft genome assembly of two strains of Seiridium cardinale.</title>
        <authorList>
            <person name="Emiliani G."/>
            <person name="Scali E."/>
        </authorList>
    </citation>
    <scope>NUCLEOTIDE SEQUENCE [LARGE SCALE GENOMIC DNA]</scope>
    <source>
        <strain evidence="3 4">BM-138-000479</strain>
    </source>
</reference>
<evidence type="ECO:0000313" key="3">
    <source>
        <dbReference type="EMBL" id="KAK9771618.1"/>
    </source>
</evidence>
<name>A0ABR2XCU6_9PEZI</name>
<dbReference type="Gene3D" id="3.40.50.720">
    <property type="entry name" value="NAD(P)-binding Rossmann-like Domain"/>
    <property type="match status" value="1"/>
</dbReference>
<sequence length="374" mass="42525">MDAVYAKIAEETVKFGLGDDEKWRELYEPLYPAFPKDIRIIRDEAYGPAERNRLDVYLPKGDDAGKTVMMYVHGGGFFGGAKDWSEKRGIITVVISHQLVPHVQYPGGANDIQLAREWIYKNIANEKYGKGSTDKVFLFGHSSGGAHICMNLYAAGDPERIPEQPIFPPVAGVMILDVPFWYDRRKPVRQKTIRSYYGSDAEEVWGPRSALGLFERLPNDSPLLDSRKLPMYIGTVEWEVPETADASVMFLNAYRSRSQPTGTLPVFHVLKRHNHLRRYSTGGQDSRIHQRLPGDQLVNEVVSGKRSWQFMVIKSNHDARAEIGEWTKEAKVKAVIDETFSFEHAPNPFEKLKTGRSRGNIVIRVGQWLMMDNE</sequence>
<dbReference type="PANTHER" id="PTHR48081">
    <property type="entry name" value="AB HYDROLASE SUPERFAMILY PROTEIN C4A8.06C"/>
    <property type="match status" value="1"/>
</dbReference>
<accession>A0ABR2XCU6</accession>
<dbReference type="EMBL" id="JARVKM010000072">
    <property type="protein sequence ID" value="KAK9771618.1"/>
    <property type="molecule type" value="Genomic_DNA"/>
</dbReference>
<evidence type="ECO:0000259" key="2">
    <source>
        <dbReference type="Pfam" id="PF20434"/>
    </source>
</evidence>
<keyword evidence="4" id="KW-1185">Reference proteome</keyword>
<dbReference type="InterPro" id="IPR029058">
    <property type="entry name" value="AB_hydrolase_fold"/>
</dbReference>
<dbReference type="InterPro" id="IPR049492">
    <property type="entry name" value="BD-FAE-like_dom"/>
</dbReference>
<comment type="caution">
    <text evidence="3">The sequence shown here is derived from an EMBL/GenBank/DDBJ whole genome shotgun (WGS) entry which is preliminary data.</text>
</comment>
<dbReference type="InterPro" id="IPR050300">
    <property type="entry name" value="GDXG_lipolytic_enzyme"/>
</dbReference>
<dbReference type="Pfam" id="PF20434">
    <property type="entry name" value="BD-FAE"/>
    <property type="match status" value="1"/>
</dbReference>
<organism evidence="3 4">
    <name type="scientific">Seiridium cardinale</name>
    <dbReference type="NCBI Taxonomy" id="138064"/>
    <lineage>
        <taxon>Eukaryota</taxon>
        <taxon>Fungi</taxon>
        <taxon>Dikarya</taxon>
        <taxon>Ascomycota</taxon>
        <taxon>Pezizomycotina</taxon>
        <taxon>Sordariomycetes</taxon>
        <taxon>Xylariomycetidae</taxon>
        <taxon>Amphisphaeriales</taxon>
        <taxon>Sporocadaceae</taxon>
        <taxon>Seiridium</taxon>
    </lineage>
</organism>
<feature type="domain" description="BD-FAE-like" evidence="2">
    <location>
        <begin position="54"/>
        <end position="146"/>
    </location>
</feature>
<gene>
    <name evidence="3" type="ORF">SCAR479_11689</name>
</gene>
<evidence type="ECO:0000256" key="1">
    <source>
        <dbReference type="ARBA" id="ARBA00022801"/>
    </source>
</evidence>
<dbReference type="Proteomes" id="UP001465668">
    <property type="component" value="Unassembled WGS sequence"/>
</dbReference>
<keyword evidence="1" id="KW-0378">Hydrolase</keyword>
<evidence type="ECO:0000313" key="4">
    <source>
        <dbReference type="Proteomes" id="UP001465668"/>
    </source>
</evidence>
<proteinExistence type="predicted"/>